<accession>A0A514BRM0</accession>
<keyword evidence="1" id="KW-0732">Signal</keyword>
<feature type="chain" id="PRO_5021740973" description="YbjN domain-containing protein" evidence="1">
    <location>
        <begin position="31"/>
        <end position="164"/>
    </location>
</feature>
<evidence type="ECO:0000256" key="1">
    <source>
        <dbReference type="SAM" id="SignalP"/>
    </source>
</evidence>
<dbReference type="Proteomes" id="UP000317199">
    <property type="component" value="Chromosome"/>
</dbReference>
<evidence type="ECO:0000313" key="2">
    <source>
        <dbReference type="EMBL" id="QDH70021.1"/>
    </source>
</evidence>
<dbReference type="InterPro" id="IPR019660">
    <property type="entry name" value="Put_sensory_transdc_reg_YbjN"/>
</dbReference>
<dbReference type="Pfam" id="PF10722">
    <property type="entry name" value="YbjN"/>
    <property type="match status" value="1"/>
</dbReference>
<dbReference type="EMBL" id="CP041242">
    <property type="protein sequence ID" value="QDH70021.1"/>
    <property type="molecule type" value="Genomic_DNA"/>
</dbReference>
<protein>
    <recommendedName>
        <fullName evidence="4">YbjN domain-containing protein</fullName>
    </recommendedName>
</protein>
<sequence>MRFSCWNKVHAMRGMLALMGMLLFCGPAVAEETTVAGQLDALGYEYEVDDDGDYRLVFEVDEQRTQLVFVLSGTETYGSHEVREVWAPAYRAVDDGFPVEVANRLLAASHENKLGAWVKQDGLAVYVVKLPAGASSAQLSDAMEYAANVADRMEAALSDGEDEF</sequence>
<name>A0A514BRM0_9GAMM</name>
<reference evidence="2 3" key="1">
    <citation type="submission" date="2019-06" db="EMBL/GenBank/DDBJ databases">
        <title>Lysobacter alkalisoli sp. nov. isolated from saline-alkali soil.</title>
        <authorList>
            <person name="Sun J.-Q."/>
            <person name="Xu L."/>
        </authorList>
    </citation>
    <scope>NUCLEOTIDE SEQUENCE [LARGE SCALE GENOMIC DNA]</scope>
    <source>
        <strain evidence="2 3">SJ-36</strain>
    </source>
</reference>
<gene>
    <name evidence="2" type="ORF">FKV23_07865</name>
</gene>
<dbReference type="AlphaFoldDB" id="A0A514BRM0"/>
<evidence type="ECO:0000313" key="3">
    <source>
        <dbReference type="Proteomes" id="UP000317199"/>
    </source>
</evidence>
<evidence type="ECO:0008006" key="4">
    <source>
        <dbReference type="Google" id="ProtNLM"/>
    </source>
</evidence>
<keyword evidence="3" id="KW-1185">Reference proteome</keyword>
<organism evidence="2 3">
    <name type="scientific">Marilutibacter alkalisoli</name>
    <dbReference type="NCBI Taxonomy" id="2591633"/>
    <lineage>
        <taxon>Bacteria</taxon>
        <taxon>Pseudomonadati</taxon>
        <taxon>Pseudomonadota</taxon>
        <taxon>Gammaproteobacteria</taxon>
        <taxon>Lysobacterales</taxon>
        <taxon>Lysobacteraceae</taxon>
        <taxon>Marilutibacter</taxon>
    </lineage>
</organism>
<dbReference type="OrthoDB" id="6238810at2"/>
<proteinExistence type="predicted"/>
<dbReference type="KEGG" id="lyj:FKV23_07865"/>
<feature type="signal peptide" evidence="1">
    <location>
        <begin position="1"/>
        <end position="30"/>
    </location>
</feature>